<feature type="transmembrane region" description="Helical" evidence="1">
    <location>
        <begin position="29"/>
        <end position="55"/>
    </location>
</feature>
<dbReference type="Proteomes" id="UP000309128">
    <property type="component" value="Unassembled WGS sequence"/>
</dbReference>
<dbReference type="AlphaFoldDB" id="A0A5S4ETW5"/>
<keyword evidence="1" id="KW-0812">Transmembrane</keyword>
<dbReference type="PANTHER" id="PTHR43129:SF1">
    <property type="entry name" value="FOSMIDOMYCIN RESISTANCE PROTEIN"/>
    <property type="match status" value="1"/>
</dbReference>
<evidence type="ECO:0000256" key="1">
    <source>
        <dbReference type="SAM" id="Phobius"/>
    </source>
</evidence>
<sequence>MLAAGHATVDLYQGAVPALVPFLVAERGYGYVAVSGVVLAATLLSSIVQPVFGVLTDRWRMPWLIPVSMVVA</sequence>
<dbReference type="PANTHER" id="PTHR43129">
    <property type="entry name" value="FOSMIDOMYCIN RESISTANCE PROTEIN"/>
    <property type="match status" value="1"/>
</dbReference>
<keyword evidence="1" id="KW-0472">Membrane</keyword>
<keyword evidence="3" id="KW-1185">Reference proteome</keyword>
<dbReference type="InterPro" id="IPR036259">
    <property type="entry name" value="MFS_trans_sf"/>
</dbReference>
<dbReference type="GO" id="GO:0005886">
    <property type="term" value="C:plasma membrane"/>
    <property type="evidence" value="ECO:0007669"/>
    <property type="project" value="TreeGrafter"/>
</dbReference>
<proteinExistence type="predicted"/>
<keyword evidence="1" id="KW-1133">Transmembrane helix</keyword>
<accession>A0A5S4ETW5</accession>
<feature type="non-terminal residue" evidence="2">
    <location>
        <position position="72"/>
    </location>
</feature>
<name>A0A5S4ETW5_9ACTN</name>
<gene>
    <name evidence="2" type="ORF">ETD86_54680</name>
</gene>
<dbReference type="OrthoDB" id="9770492at2"/>
<dbReference type="Gene3D" id="1.20.1250.20">
    <property type="entry name" value="MFS general substrate transporter like domains"/>
    <property type="match status" value="1"/>
</dbReference>
<comment type="caution">
    <text evidence="2">The sequence shown here is derived from an EMBL/GenBank/DDBJ whole genome shotgun (WGS) entry which is preliminary data.</text>
</comment>
<evidence type="ECO:0000313" key="3">
    <source>
        <dbReference type="Proteomes" id="UP000309128"/>
    </source>
</evidence>
<dbReference type="SUPFAM" id="SSF103473">
    <property type="entry name" value="MFS general substrate transporter"/>
    <property type="match status" value="1"/>
</dbReference>
<dbReference type="EMBL" id="VCKY01000584">
    <property type="protein sequence ID" value="TMR00515.1"/>
    <property type="molecule type" value="Genomic_DNA"/>
</dbReference>
<organism evidence="2 3">
    <name type="scientific">Nonomuraea turkmeniaca</name>
    <dbReference type="NCBI Taxonomy" id="103838"/>
    <lineage>
        <taxon>Bacteria</taxon>
        <taxon>Bacillati</taxon>
        <taxon>Actinomycetota</taxon>
        <taxon>Actinomycetes</taxon>
        <taxon>Streptosporangiales</taxon>
        <taxon>Streptosporangiaceae</taxon>
        <taxon>Nonomuraea</taxon>
    </lineage>
</organism>
<evidence type="ECO:0000313" key="2">
    <source>
        <dbReference type="EMBL" id="TMR00515.1"/>
    </source>
</evidence>
<protein>
    <submittedName>
        <fullName evidence="2">MFS transporter</fullName>
    </submittedName>
</protein>
<reference evidence="2 3" key="1">
    <citation type="submission" date="2019-05" db="EMBL/GenBank/DDBJ databases">
        <title>Draft genome sequence of Nonomuraea turkmeniaca DSM 43926.</title>
        <authorList>
            <person name="Saricaoglu S."/>
            <person name="Isik K."/>
        </authorList>
    </citation>
    <scope>NUCLEOTIDE SEQUENCE [LARGE SCALE GENOMIC DNA]</scope>
    <source>
        <strain evidence="2 3">DSM 43926</strain>
    </source>
</reference>